<proteinExistence type="predicted"/>
<sequence>SELNHLLAEKDFRKTDHYYLIRFTSGFTNNNENTAQALANHLEMLIPGSVSLLYKGNTLTLINASFYERSGETSLMQKLAYYLRDSLLQAGISRSFSNLTALDAAYRQSGIAFELGTLRDSSSWYFRFDDYAFIYLLQQGSHAFLPEQICHPAIIQLIAYDQEHNTALNETLRTFLSLQCNASECARRLFINRSSLLKRLERIEKITEIHMDNPEERVYLELSYMILEQENGE</sequence>
<reference evidence="2" key="2">
    <citation type="submission" date="2021-04" db="EMBL/GenBank/DDBJ databases">
        <authorList>
            <person name="Gilroy R."/>
        </authorList>
    </citation>
    <scope>NUCLEOTIDE SEQUENCE</scope>
    <source>
        <strain evidence="2">ChiSjej1B19-8411</strain>
    </source>
</reference>
<dbReference type="Proteomes" id="UP000886817">
    <property type="component" value="Unassembled WGS sequence"/>
</dbReference>
<evidence type="ECO:0000313" key="2">
    <source>
        <dbReference type="EMBL" id="HIX58120.1"/>
    </source>
</evidence>
<dbReference type="Pfam" id="PF13556">
    <property type="entry name" value="HTH_30"/>
    <property type="match status" value="1"/>
</dbReference>
<gene>
    <name evidence="2" type="ORF">IAA45_00170</name>
</gene>
<reference evidence="2" key="1">
    <citation type="journal article" date="2021" name="PeerJ">
        <title>Extensive microbial diversity within the chicken gut microbiome revealed by metagenomics and culture.</title>
        <authorList>
            <person name="Gilroy R."/>
            <person name="Ravi A."/>
            <person name="Getino M."/>
            <person name="Pursley I."/>
            <person name="Horton D.L."/>
            <person name="Alikhan N.F."/>
            <person name="Baker D."/>
            <person name="Gharbi K."/>
            <person name="Hall N."/>
            <person name="Watson M."/>
            <person name="Adriaenssens E.M."/>
            <person name="Foster-Nyarko E."/>
            <person name="Jarju S."/>
            <person name="Secka A."/>
            <person name="Antonio M."/>
            <person name="Oren A."/>
            <person name="Chaudhuri R.R."/>
            <person name="La Ragione R."/>
            <person name="Hildebrand F."/>
            <person name="Pallen M.J."/>
        </authorList>
    </citation>
    <scope>NUCLEOTIDE SEQUENCE</scope>
    <source>
        <strain evidence="2">ChiSjej1B19-8411</strain>
    </source>
</reference>
<dbReference type="AlphaFoldDB" id="A0A9D2B1X6"/>
<feature type="domain" description="PucR C-terminal helix-turn-helix" evidence="1">
    <location>
        <begin position="170"/>
        <end position="224"/>
    </location>
</feature>
<organism evidence="2 3">
    <name type="scientific">Candidatus Blautia gallistercoris</name>
    <dbReference type="NCBI Taxonomy" id="2838490"/>
    <lineage>
        <taxon>Bacteria</taxon>
        <taxon>Bacillati</taxon>
        <taxon>Bacillota</taxon>
        <taxon>Clostridia</taxon>
        <taxon>Lachnospirales</taxon>
        <taxon>Lachnospiraceae</taxon>
        <taxon>Blautia</taxon>
    </lineage>
</organism>
<dbReference type="PANTHER" id="PTHR33744">
    <property type="entry name" value="CARBOHYDRATE DIACID REGULATOR"/>
    <property type="match status" value="1"/>
</dbReference>
<evidence type="ECO:0000259" key="1">
    <source>
        <dbReference type="Pfam" id="PF13556"/>
    </source>
</evidence>
<name>A0A9D2B1X6_9FIRM</name>
<comment type="caution">
    <text evidence="2">The sequence shown here is derived from an EMBL/GenBank/DDBJ whole genome shotgun (WGS) entry which is preliminary data.</text>
</comment>
<dbReference type="Gene3D" id="1.10.10.2840">
    <property type="entry name" value="PucR C-terminal helix-turn-helix domain"/>
    <property type="match status" value="1"/>
</dbReference>
<dbReference type="InterPro" id="IPR051448">
    <property type="entry name" value="CdaR-like_regulators"/>
</dbReference>
<dbReference type="EMBL" id="DXEX01000006">
    <property type="protein sequence ID" value="HIX58120.1"/>
    <property type="molecule type" value="Genomic_DNA"/>
</dbReference>
<accession>A0A9D2B1X6</accession>
<dbReference type="InterPro" id="IPR025736">
    <property type="entry name" value="PucR_C-HTH_dom"/>
</dbReference>
<protein>
    <submittedName>
        <fullName evidence="2">Helix-turn-helix domain-containing protein</fullName>
    </submittedName>
</protein>
<feature type="non-terminal residue" evidence="2">
    <location>
        <position position="1"/>
    </location>
</feature>
<dbReference type="InterPro" id="IPR042070">
    <property type="entry name" value="PucR_C-HTH_sf"/>
</dbReference>
<evidence type="ECO:0000313" key="3">
    <source>
        <dbReference type="Proteomes" id="UP000886817"/>
    </source>
</evidence>